<dbReference type="EMBL" id="LR861803">
    <property type="protein sequence ID" value="CAD1795721.1"/>
    <property type="molecule type" value="Genomic_DNA"/>
</dbReference>
<dbReference type="AlphaFoldDB" id="A0A381LV43"/>
<dbReference type="KEGG" id="xeu:XSP_003410"/>
<keyword evidence="1" id="KW-0732">Signal</keyword>
<dbReference type="GeneID" id="79390710"/>
<feature type="chain" id="PRO_5044587004" evidence="1">
    <location>
        <begin position="20"/>
        <end position="220"/>
    </location>
</feature>
<dbReference type="PANTHER" id="PTHR36698:SF3">
    <property type="entry name" value="ABC-TYPE TRANSPORT AUXILIARY LIPOPROTEIN COMPONENT DOMAIN-CONTAINING PROTEIN"/>
    <property type="match status" value="1"/>
</dbReference>
<gene>
    <name evidence="4" type="ORF">CPBF424_36300</name>
    <name evidence="3" type="ORF">XSP_003410</name>
</gene>
<organism evidence="3 6">
    <name type="scientific">Xanthomonas euroxanthea</name>
    <dbReference type="NCBI Taxonomy" id="2259622"/>
    <lineage>
        <taxon>Bacteria</taxon>
        <taxon>Pseudomonadati</taxon>
        <taxon>Pseudomonadota</taxon>
        <taxon>Gammaproteobacteria</taxon>
        <taxon>Lysobacterales</taxon>
        <taxon>Lysobacteraceae</taxon>
        <taxon>Xanthomonas</taxon>
    </lineage>
</organism>
<dbReference type="PANTHER" id="PTHR36698">
    <property type="entry name" value="BLL5892 PROTEIN"/>
    <property type="match status" value="1"/>
</dbReference>
<feature type="signal peptide" evidence="1">
    <location>
        <begin position="1"/>
        <end position="19"/>
    </location>
</feature>
<name>A0A381LV43_9XANT</name>
<evidence type="ECO:0000259" key="2">
    <source>
        <dbReference type="Pfam" id="PF03886"/>
    </source>
</evidence>
<dbReference type="RefSeq" id="WP_104583300.1">
    <property type="nucleotide sequence ID" value="NZ_HG999363.1"/>
</dbReference>
<dbReference type="EMBL" id="UIHB01000006">
    <property type="protein sequence ID" value="SUZ29783.1"/>
    <property type="molecule type" value="Genomic_DNA"/>
</dbReference>
<proteinExistence type="predicted"/>
<dbReference type="Proteomes" id="UP000254168">
    <property type="component" value="Unassembled WGS sequence"/>
</dbReference>
<dbReference type="PROSITE" id="PS51257">
    <property type="entry name" value="PROKAR_LIPOPROTEIN"/>
    <property type="match status" value="1"/>
</dbReference>
<dbReference type="Pfam" id="PF03886">
    <property type="entry name" value="ABC_trans_aux"/>
    <property type="match status" value="1"/>
</dbReference>
<evidence type="ECO:0000256" key="1">
    <source>
        <dbReference type="SAM" id="SignalP"/>
    </source>
</evidence>
<dbReference type="Gene3D" id="3.40.50.10610">
    <property type="entry name" value="ABC-type transport auxiliary lipoprotein component"/>
    <property type="match status" value="1"/>
</dbReference>
<dbReference type="SUPFAM" id="SSF159594">
    <property type="entry name" value="XCC0632-like"/>
    <property type="match status" value="1"/>
</dbReference>
<accession>A0A6V7N6Y1</accession>
<accession>A0A381LV43</accession>
<dbReference type="Proteomes" id="UP000515493">
    <property type="component" value="Chromosome"/>
</dbReference>
<evidence type="ECO:0000313" key="4">
    <source>
        <dbReference type="EMBL" id="SUZ29783.1"/>
    </source>
</evidence>
<keyword evidence="5" id="KW-1185">Reference proteome</keyword>
<dbReference type="InterPro" id="IPR005586">
    <property type="entry name" value="ABC_trans_aux"/>
</dbReference>
<reference evidence="3 6" key="2">
    <citation type="submission" date="2020-07" db="EMBL/GenBank/DDBJ databases">
        <authorList>
            <person name="Teixeira M."/>
        </authorList>
    </citation>
    <scope>NUCLEOTIDE SEQUENCE [LARGE SCALE GENOMIC DNA]</scope>
    <source>
        <strain evidence="3">1</strain>
    </source>
</reference>
<sequence>MTAMRLLRPVLCVSLLALGGCSLLTGGDQKPATIYAPTVRVTPNPSWPQVTWQLAVAKPSAARIIDSPRINVRPTPSELQVYHGAGWAQPATDMLEDSVVRAFEDSGKIAAVARIGTGIRSDYKLAIDLRRFESDYAGQALPSATIELNAKLLHAADQRVVASRTFLVARPSSGTDTAAVAAAFEQAMTQVTTELVGWTLLNGQQDSQRLPRPLSPRQPD</sequence>
<reference evidence="4 5" key="1">
    <citation type="submission" date="2018-06" db="EMBL/GenBank/DDBJ databases">
        <authorList>
            <person name="Pothier F. J."/>
        </authorList>
    </citation>
    <scope>NUCLEOTIDE SEQUENCE [LARGE SCALE GENOMIC DNA]</scope>
    <source>
        <strain evidence="4 5">CPBF 424</strain>
    </source>
</reference>
<evidence type="ECO:0000313" key="6">
    <source>
        <dbReference type="Proteomes" id="UP000515493"/>
    </source>
</evidence>
<evidence type="ECO:0000313" key="3">
    <source>
        <dbReference type="EMBL" id="CAD1795721.1"/>
    </source>
</evidence>
<evidence type="ECO:0000313" key="5">
    <source>
        <dbReference type="Proteomes" id="UP000254168"/>
    </source>
</evidence>
<protein>
    <submittedName>
        <fullName evidence="3">ABC transporter</fullName>
    </submittedName>
</protein>
<feature type="domain" description="ABC-type transport auxiliary lipoprotein component" evidence="2">
    <location>
        <begin position="36"/>
        <end position="195"/>
    </location>
</feature>